<keyword evidence="2" id="KW-1185">Reference proteome</keyword>
<name>A0ABP9EUA4_9ACTN</name>
<dbReference type="Proteomes" id="UP001501752">
    <property type="component" value="Unassembled WGS sequence"/>
</dbReference>
<evidence type="ECO:0000313" key="2">
    <source>
        <dbReference type="Proteomes" id="UP001501752"/>
    </source>
</evidence>
<dbReference type="EMBL" id="BAABIS010000001">
    <property type="protein sequence ID" value="GAA4885460.1"/>
    <property type="molecule type" value="Genomic_DNA"/>
</dbReference>
<accession>A0ABP9EUA4</accession>
<reference evidence="2" key="1">
    <citation type="journal article" date="2019" name="Int. J. Syst. Evol. Microbiol.">
        <title>The Global Catalogue of Microorganisms (GCM) 10K type strain sequencing project: providing services to taxonomists for standard genome sequencing and annotation.</title>
        <authorList>
            <consortium name="The Broad Institute Genomics Platform"/>
            <consortium name="The Broad Institute Genome Sequencing Center for Infectious Disease"/>
            <person name="Wu L."/>
            <person name="Ma J."/>
        </authorList>
    </citation>
    <scope>NUCLEOTIDE SEQUENCE [LARGE SCALE GENOMIC DNA]</scope>
    <source>
        <strain evidence="2">JCM 13006</strain>
    </source>
</reference>
<protein>
    <submittedName>
        <fullName evidence="1">Uncharacterized protein</fullName>
    </submittedName>
</protein>
<gene>
    <name evidence="1" type="ORF">GCM10023235_78150</name>
</gene>
<comment type="caution">
    <text evidence="1">The sequence shown here is derived from an EMBL/GenBank/DDBJ whole genome shotgun (WGS) entry which is preliminary data.</text>
</comment>
<sequence>MEADRSEEFTAAGRQPAEQWGEDCHLGLHGPLLPCTFVRDPLPGGGAE</sequence>
<organism evidence="1 2">
    <name type="scientific">Kitasatospora terrestris</name>
    <dbReference type="NCBI Taxonomy" id="258051"/>
    <lineage>
        <taxon>Bacteria</taxon>
        <taxon>Bacillati</taxon>
        <taxon>Actinomycetota</taxon>
        <taxon>Actinomycetes</taxon>
        <taxon>Kitasatosporales</taxon>
        <taxon>Streptomycetaceae</taxon>
        <taxon>Kitasatospora</taxon>
    </lineage>
</organism>
<evidence type="ECO:0000313" key="1">
    <source>
        <dbReference type="EMBL" id="GAA4885460.1"/>
    </source>
</evidence>
<proteinExistence type="predicted"/>